<reference evidence="1 2" key="1">
    <citation type="submission" date="2019-03" db="EMBL/GenBank/DDBJ databases">
        <title>Genomic Encyclopedia of Archaeal and Bacterial Type Strains, Phase II (KMG-II): from individual species to whole genera.</title>
        <authorList>
            <person name="Goeker M."/>
        </authorList>
    </citation>
    <scope>NUCLEOTIDE SEQUENCE [LARGE SCALE GENOMIC DNA]</scope>
    <source>
        <strain evidence="1 2">DSM 24782</strain>
    </source>
</reference>
<organism evidence="1 2">
    <name type="scientific">Amnibacterium kyonggiense</name>
    <dbReference type="NCBI Taxonomy" id="595671"/>
    <lineage>
        <taxon>Bacteria</taxon>
        <taxon>Bacillati</taxon>
        <taxon>Actinomycetota</taxon>
        <taxon>Actinomycetes</taxon>
        <taxon>Micrococcales</taxon>
        <taxon>Microbacteriaceae</taxon>
        <taxon>Amnibacterium</taxon>
    </lineage>
</organism>
<keyword evidence="2" id="KW-1185">Reference proteome</keyword>
<dbReference type="EMBL" id="SOAM01000001">
    <property type="protein sequence ID" value="TDS80463.1"/>
    <property type="molecule type" value="Genomic_DNA"/>
</dbReference>
<proteinExistence type="predicted"/>
<comment type="caution">
    <text evidence="1">The sequence shown here is derived from an EMBL/GenBank/DDBJ whole genome shotgun (WGS) entry which is preliminary data.</text>
</comment>
<sequence>MKRLIVRLLIVAAGFVLVHRMRDAQEHAFA</sequence>
<protein>
    <submittedName>
        <fullName evidence="1">Uncharacterized protein</fullName>
    </submittedName>
</protein>
<dbReference type="AlphaFoldDB" id="A0A4R7FRN6"/>
<name>A0A4R7FRN6_9MICO</name>
<dbReference type="Proteomes" id="UP000295344">
    <property type="component" value="Unassembled WGS sequence"/>
</dbReference>
<gene>
    <name evidence="1" type="ORF">CLV52_1028</name>
</gene>
<evidence type="ECO:0000313" key="1">
    <source>
        <dbReference type="EMBL" id="TDS80463.1"/>
    </source>
</evidence>
<accession>A0A4R7FRN6</accession>
<evidence type="ECO:0000313" key="2">
    <source>
        <dbReference type="Proteomes" id="UP000295344"/>
    </source>
</evidence>